<dbReference type="EMBL" id="JACCBU010000001">
    <property type="protein sequence ID" value="NYE75518.1"/>
    <property type="molecule type" value="Genomic_DNA"/>
</dbReference>
<dbReference type="Proteomes" id="UP000569914">
    <property type="component" value="Unassembled WGS sequence"/>
</dbReference>
<dbReference type="SUPFAM" id="SSF103473">
    <property type="entry name" value="MFS general substrate transporter"/>
    <property type="match status" value="1"/>
</dbReference>
<evidence type="ECO:0000256" key="2">
    <source>
        <dbReference type="ARBA" id="ARBA00022692"/>
    </source>
</evidence>
<keyword evidence="2 6" id="KW-0812">Transmembrane</keyword>
<feature type="transmembrane region" description="Helical" evidence="6">
    <location>
        <begin position="94"/>
        <end position="112"/>
    </location>
</feature>
<feature type="transmembrane region" description="Helical" evidence="6">
    <location>
        <begin position="381"/>
        <end position="401"/>
    </location>
</feature>
<feature type="region of interest" description="Disordered" evidence="5">
    <location>
        <begin position="417"/>
        <end position="437"/>
    </location>
</feature>
<feature type="transmembrane region" description="Helical" evidence="6">
    <location>
        <begin position="151"/>
        <end position="179"/>
    </location>
</feature>
<keyword evidence="4 6" id="KW-0472">Membrane</keyword>
<dbReference type="RefSeq" id="WP_179758011.1">
    <property type="nucleotide sequence ID" value="NZ_JACCBU010000001.1"/>
</dbReference>
<reference evidence="8 9" key="1">
    <citation type="submission" date="2020-07" db="EMBL/GenBank/DDBJ databases">
        <title>Sequencing the genomes of 1000 actinobacteria strains.</title>
        <authorList>
            <person name="Klenk H.-P."/>
        </authorList>
    </citation>
    <scope>NUCLEOTIDE SEQUENCE [LARGE SCALE GENOMIC DNA]</scope>
    <source>
        <strain evidence="8 9">DSM 22083</strain>
    </source>
</reference>
<gene>
    <name evidence="8" type="ORF">BKA15_006847</name>
</gene>
<name>A0A7Y9IFE9_9ACTN</name>
<feature type="transmembrane region" description="Helical" evidence="6">
    <location>
        <begin position="28"/>
        <end position="56"/>
    </location>
</feature>
<dbReference type="Gene3D" id="1.20.1250.20">
    <property type="entry name" value="MFS general substrate transporter like domains"/>
    <property type="match status" value="1"/>
</dbReference>
<evidence type="ECO:0000256" key="4">
    <source>
        <dbReference type="ARBA" id="ARBA00023136"/>
    </source>
</evidence>
<dbReference type="GO" id="GO:0022857">
    <property type="term" value="F:transmembrane transporter activity"/>
    <property type="evidence" value="ECO:0007669"/>
    <property type="project" value="InterPro"/>
</dbReference>
<feature type="domain" description="Major facilitator superfamily (MFS) profile" evidence="7">
    <location>
        <begin position="229"/>
        <end position="437"/>
    </location>
</feature>
<evidence type="ECO:0000256" key="3">
    <source>
        <dbReference type="ARBA" id="ARBA00022989"/>
    </source>
</evidence>
<dbReference type="PANTHER" id="PTHR23542:SF1">
    <property type="entry name" value="MAJOR FACILITATOR SUPERFAMILY (MFS) PROFILE DOMAIN-CONTAINING PROTEIN"/>
    <property type="match status" value="1"/>
</dbReference>
<feature type="transmembrane region" description="Helical" evidence="6">
    <location>
        <begin position="118"/>
        <end position="139"/>
    </location>
</feature>
<keyword evidence="3 6" id="KW-1133">Transmembrane helix</keyword>
<organism evidence="8 9">
    <name type="scientific">Microlunatus parietis</name>
    <dbReference type="NCBI Taxonomy" id="682979"/>
    <lineage>
        <taxon>Bacteria</taxon>
        <taxon>Bacillati</taxon>
        <taxon>Actinomycetota</taxon>
        <taxon>Actinomycetes</taxon>
        <taxon>Propionibacteriales</taxon>
        <taxon>Propionibacteriaceae</taxon>
        <taxon>Microlunatus</taxon>
    </lineage>
</organism>
<dbReference type="AlphaFoldDB" id="A0A7Y9IFE9"/>
<evidence type="ECO:0000259" key="7">
    <source>
        <dbReference type="PROSITE" id="PS50850"/>
    </source>
</evidence>
<dbReference type="InterPro" id="IPR020846">
    <property type="entry name" value="MFS_dom"/>
</dbReference>
<proteinExistence type="predicted"/>
<evidence type="ECO:0000313" key="8">
    <source>
        <dbReference type="EMBL" id="NYE75518.1"/>
    </source>
</evidence>
<feature type="transmembrane region" description="Helical" evidence="6">
    <location>
        <begin position="317"/>
        <end position="340"/>
    </location>
</feature>
<dbReference type="Pfam" id="PF07690">
    <property type="entry name" value="MFS_1"/>
    <property type="match status" value="1"/>
</dbReference>
<evidence type="ECO:0000313" key="9">
    <source>
        <dbReference type="Proteomes" id="UP000569914"/>
    </source>
</evidence>
<feature type="transmembrane region" description="Helical" evidence="6">
    <location>
        <begin position="230"/>
        <end position="255"/>
    </location>
</feature>
<dbReference type="PANTHER" id="PTHR23542">
    <property type="match status" value="1"/>
</dbReference>
<evidence type="ECO:0000256" key="6">
    <source>
        <dbReference type="SAM" id="Phobius"/>
    </source>
</evidence>
<evidence type="ECO:0000256" key="5">
    <source>
        <dbReference type="SAM" id="MobiDB-lite"/>
    </source>
</evidence>
<sequence>MTSATTGPDAPVRTGFGGYRRLLSDRAALGFTLAGFVARLPVSMTGLSIVLLISLLTGSYGQAGIVTACATLVGAVAAPWWGRRIDRIGQGRSLVIAALICNLSLALLLITVMLRLPLWVTCLAAVGVGLGFPSAGSAVRARWTYRLRNSPLLSTAFAFEAVVDEVVFIVGPVLATFLATAVHPALGLTACVVLGLAGAITLAAQRGTEPPAADPSDQVGPRPRLSAARLVPIVLGCAALGMLFGGMEVLIVAFAESAGVLAFAGLIMMAWSSGSLISGVITGTIVWRVSPARRFRVGAVLLAASMVPLIFVQQPLVVALLLVLSGLAIAPTLIATVAVTQEAVPATRLTEALGWTSTGMAAGVAAGAAGLGQLIDHFGASAGFWGAVGIGVLLVLAALFVRDAPAVINSSMINETSAVPDPSAAAPRPDSAGAADR</sequence>
<evidence type="ECO:0000256" key="1">
    <source>
        <dbReference type="ARBA" id="ARBA00004651"/>
    </source>
</evidence>
<feature type="transmembrane region" description="Helical" evidence="6">
    <location>
        <begin position="62"/>
        <end position="82"/>
    </location>
</feature>
<dbReference type="InterPro" id="IPR011701">
    <property type="entry name" value="MFS"/>
</dbReference>
<feature type="transmembrane region" description="Helical" evidence="6">
    <location>
        <begin position="294"/>
        <end position="311"/>
    </location>
</feature>
<dbReference type="InterPro" id="IPR036259">
    <property type="entry name" value="MFS_trans_sf"/>
</dbReference>
<dbReference type="PROSITE" id="PS50850">
    <property type="entry name" value="MFS"/>
    <property type="match status" value="1"/>
</dbReference>
<feature type="transmembrane region" description="Helical" evidence="6">
    <location>
        <begin position="352"/>
        <end position="375"/>
    </location>
</feature>
<feature type="transmembrane region" description="Helical" evidence="6">
    <location>
        <begin position="185"/>
        <end position="204"/>
    </location>
</feature>
<dbReference type="GO" id="GO:0005886">
    <property type="term" value="C:plasma membrane"/>
    <property type="evidence" value="ECO:0007669"/>
    <property type="project" value="UniProtKB-SubCell"/>
</dbReference>
<comment type="subcellular location">
    <subcellularLocation>
        <location evidence="1">Cell membrane</location>
        <topology evidence="1">Multi-pass membrane protein</topology>
    </subcellularLocation>
</comment>
<comment type="caution">
    <text evidence="8">The sequence shown here is derived from an EMBL/GenBank/DDBJ whole genome shotgun (WGS) entry which is preliminary data.</text>
</comment>
<accession>A0A7Y9IFE9</accession>
<protein>
    <submittedName>
        <fullName evidence="8">MFS family permease</fullName>
    </submittedName>
</protein>
<feature type="transmembrane region" description="Helical" evidence="6">
    <location>
        <begin position="261"/>
        <end position="287"/>
    </location>
</feature>
<keyword evidence="9" id="KW-1185">Reference proteome</keyword>